<evidence type="ECO:0000313" key="2">
    <source>
        <dbReference type="EMBL" id="XBS19640.1"/>
    </source>
</evidence>
<dbReference type="EMBL" id="CP157743">
    <property type="protein sequence ID" value="XBS19640.1"/>
    <property type="molecule type" value="Genomic_DNA"/>
</dbReference>
<protein>
    <submittedName>
        <fullName evidence="2">DUF2818 family protein</fullName>
    </submittedName>
</protein>
<evidence type="ECO:0000256" key="1">
    <source>
        <dbReference type="SAM" id="Phobius"/>
    </source>
</evidence>
<dbReference type="Proteomes" id="UP001225378">
    <property type="component" value="Chromosome"/>
</dbReference>
<dbReference type="AlphaFoldDB" id="A0AAU7NRQ7"/>
<sequence>MTLTALYQAFIVTALITANLPWLSGRFLLFIAFDKNAWWRWLEWLVYYLLTGLLAWGLEFKLTGMHQSQDWEFYVTTLCLFGVFALPGFIYHYDLRKLFAKSSK</sequence>
<name>A0AAU7NRQ7_9GAMM</name>
<feature type="transmembrane region" description="Helical" evidence="1">
    <location>
        <begin position="41"/>
        <end position="58"/>
    </location>
</feature>
<dbReference type="Pfam" id="PF10993">
    <property type="entry name" value="DUF2818"/>
    <property type="match status" value="1"/>
</dbReference>
<keyword evidence="1" id="KW-0812">Transmembrane</keyword>
<keyword evidence="1" id="KW-1133">Transmembrane helix</keyword>
<keyword evidence="1" id="KW-0472">Membrane</keyword>
<proteinExistence type="predicted"/>
<dbReference type="RefSeq" id="WP_305907619.1">
    <property type="nucleotide sequence ID" value="NZ_CP157743.1"/>
</dbReference>
<dbReference type="InterPro" id="IPR016768">
    <property type="entry name" value="UCP019883"/>
</dbReference>
<feature type="transmembrane region" description="Helical" evidence="1">
    <location>
        <begin position="73"/>
        <end position="93"/>
    </location>
</feature>
<reference evidence="2 3" key="1">
    <citation type="journal article" date="2024" name="Microbiology">
        <title>Methylomarinum rosea sp. nov., a novel halophilic methanotrophic bacterium from the hypersaline Lake Elton.</title>
        <authorList>
            <person name="Suleimanov R.Z."/>
            <person name="Oshkin I.Y."/>
            <person name="Danilova O.V."/>
            <person name="Suzina N.E."/>
            <person name="Dedysh S.N."/>
        </authorList>
    </citation>
    <scope>NUCLEOTIDE SEQUENCE [LARGE SCALE GENOMIC DNA]</scope>
    <source>
        <strain evidence="2 3">Ch1-1</strain>
    </source>
</reference>
<dbReference type="KEGG" id="mech:Q9L42_014910"/>
<organism evidence="2 3">
    <name type="scientific">Methylomarinum roseum</name>
    <dbReference type="NCBI Taxonomy" id="3067653"/>
    <lineage>
        <taxon>Bacteria</taxon>
        <taxon>Pseudomonadati</taxon>
        <taxon>Pseudomonadota</taxon>
        <taxon>Gammaproteobacteria</taxon>
        <taxon>Methylococcales</taxon>
        <taxon>Methylococcaceae</taxon>
        <taxon>Methylomarinum</taxon>
    </lineage>
</organism>
<evidence type="ECO:0000313" key="3">
    <source>
        <dbReference type="Proteomes" id="UP001225378"/>
    </source>
</evidence>
<gene>
    <name evidence="2" type="ORF">Q9L42_014910</name>
</gene>
<accession>A0AAU7NRQ7</accession>
<feature type="transmembrane region" description="Helical" evidence="1">
    <location>
        <begin position="6"/>
        <end position="29"/>
    </location>
</feature>
<keyword evidence="3" id="KW-1185">Reference proteome</keyword>